<dbReference type="Proteomes" id="UP000274131">
    <property type="component" value="Unassembled WGS sequence"/>
</dbReference>
<comment type="function">
    <text evidence="1">Extremely potent competitive inhibitor of cAMP-dependent protein kinase activity, this protein interacts with the catalytic subunit of the enzyme after the cAMP-induced dissociation of its regulatory chains.</text>
</comment>
<dbReference type="OrthoDB" id="8556393at2759"/>
<evidence type="ECO:0000256" key="3">
    <source>
        <dbReference type="ARBA" id="ARBA00023013"/>
    </source>
</evidence>
<evidence type="ECO:0000256" key="2">
    <source>
        <dbReference type="ARBA" id="ARBA00006393"/>
    </source>
</evidence>
<comment type="similarity">
    <text evidence="2">Belongs to the PKI family.</text>
</comment>
<feature type="compositionally biased region" description="Basic and acidic residues" evidence="4">
    <location>
        <begin position="1"/>
        <end position="17"/>
    </location>
</feature>
<keyword evidence="3" id="KW-0649">Protein kinase inhibitor</keyword>
<evidence type="ECO:0000313" key="5">
    <source>
        <dbReference type="EMBL" id="VDD96435.1"/>
    </source>
</evidence>
<dbReference type="WBParaSite" id="EVEC_0001194101-mRNA-1">
    <property type="protein sequence ID" value="EVEC_0001194101-mRNA-1"/>
    <property type="gene ID" value="EVEC_0001194101"/>
</dbReference>
<organism evidence="7">
    <name type="scientific">Enterobius vermicularis</name>
    <name type="common">Human pinworm</name>
    <dbReference type="NCBI Taxonomy" id="51028"/>
    <lineage>
        <taxon>Eukaryota</taxon>
        <taxon>Metazoa</taxon>
        <taxon>Ecdysozoa</taxon>
        <taxon>Nematoda</taxon>
        <taxon>Chromadorea</taxon>
        <taxon>Rhabditida</taxon>
        <taxon>Spirurina</taxon>
        <taxon>Oxyuridomorpha</taxon>
        <taxon>Oxyuroidea</taxon>
        <taxon>Oxyuridae</taxon>
        <taxon>Enterobius</taxon>
    </lineage>
</organism>
<name>A0A0N4VLZ0_ENTVE</name>
<evidence type="ECO:0000313" key="7">
    <source>
        <dbReference type="WBParaSite" id="EVEC_0001194101-mRNA-1"/>
    </source>
</evidence>
<dbReference type="Pfam" id="PF02827">
    <property type="entry name" value="PKI"/>
    <property type="match status" value="1"/>
</dbReference>
<dbReference type="InterPro" id="IPR004171">
    <property type="entry name" value="cAMP_dep_PKI"/>
</dbReference>
<protein>
    <submittedName>
        <fullName evidence="7">CHZ domain-containing protein</fullName>
    </submittedName>
</protein>
<gene>
    <name evidence="5" type="ORF">EVEC_LOCUS11186</name>
</gene>
<evidence type="ECO:0000313" key="6">
    <source>
        <dbReference type="Proteomes" id="UP000274131"/>
    </source>
</evidence>
<proteinExistence type="inferred from homology"/>
<dbReference type="GO" id="GO:0004862">
    <property type="term" value="F:cAMP-dependent protein kinase inhibitor activity"/>
    <property type="evidence" value="ECO:0007669"/>
    <property type="project" value="InterPro"/>
</dbReference>
<dbReference type="EMBL" id="UXUI01011686">
    <property type="protein sequence ID" value="VDD96435.1"/>
    <property type="molecule type" value="Genomic_DNA"/>
</dbReference>
<feature type="region of interest" description="Disordered" evidence="4">
    <location>
        <begin position="1"/>
        <end position="34"/>
    </location>
</feature>
<evidence type="ECO:0000256" key="4">
    <source>
        <dbReference type="SAM" id="MobiDB-lite"/>
    </source>
</evidence>
<sequence>MGEHEGTPTDHGDEEMLKFNATSRTGRRNALPSLDVEGVDTATPKLVDKMADVTTEDVDDGKLDAAESETAQNKGQYVVITSNNLKQTS</sequence>
<keyword evidence="6" id="KW-1185">Reference proteome</keyword>
<dbReference type="AlphaFoldDB" id="A0A0N4VLZ0"/>
<reference evidence="5 6" key="2">
    <citation type="submission" date="2018-10" db="EMBL/GenBank/DDBJ databases">
        <authorList>
            <consortium name="Pathogen Informatics"/>
        </authorList>
    </citation>
    <scope>NUCLEOTIDE SEQUENCE [LARGE SCALE GENOMIC DNA]</scope>
</reference>
<accession>A0A0N4VLZ0</accession>
<evidence type="ECO:0000256" key="1">
    <source>
        <dbReference type="ARBA" id="ARBA00002844"/>
    </source>
</evidence>
<reference evidence="7" key="1">
    <citation type="submission" date="2017-02" db="UniProtKB">
        <authorList>
            <consortium name="WormBaseParasite"/>
        </authorList>
    </citation>
    <scope>IDENTIFICATION</scope>
</reference>